<dbReference type="Proteomes" id="UP000241808">
    <property type="component" value="Unassembled WGS sequence"/>
</dbReference>
<dbReference type="EMBL" id="PZZL01000001">
    <property type="protein sequence ID" value="PTM61704.1"/>
    <property type="molecule type" value="Genomic_DNA"/>
</dbReference>
<sequence length="94" mass="9890">MKAIAVTAAGLALFLAMPGAAEASHRRGHTMAGWCRADAAQMMGVSRRAVVLENRVLRTEAGRYQIRGLAAHGALGSRAFTCHFNARGVLQGAV</sequence>
<dbReference type="OrthoDB" id="9871618at2"/>
<accession>A0A2T4ZIA3</accession>
<keyword evidence="3" id="KW-1185">Reference proteome</keyword>
<organism evidence="2 3">
    <name type="scientific">Phreatobacter oligotrophus</name>
    <dbReference type="NCBI Taxonomy" id="1122261"/>
    <lineage>
        <taxon>Bacteria</taxon>
        <taxon>Pseudomonadati</taxon>
        <taxon>Pseudomonadota</taxon>
        <taxon>Alphaproteobacteria</taxon>
        <taxon>Hyphomicrobiales</taxon>
        <taxon>Phreatobacteraceae</taxon>
        <taxon>Phreatobacter</taxon>
    </lineage>
</organism>
<evidence type="ECO:0000313" key="2">
    <source>
        <dbReference type="EMBL" id="PTM61704.1"/>
    </source>
</evidence>
<feature type="chain" id="PRO_5015463324" description="YpeB-like protein with protease inhibitory function" evidence="1">
    <location>
        <begin position="24"/>
        <end position="94"/>
    </location>
</feature>
<keyword evidence="1" id="KW-0732">Signal</keyword>
<gene>
    <name evidence="2" type="ORF">C8P69_101375</name>
</gene>
<protein>
    <recommendedName>
        <fullName evidence="4">YpeB-like protein with protease inhibitory function</fullName>
    </recommendedName>
</protein>
<evidence type="ECO:0000313" key="3">
    <source>
        <dbReference type="Proteomes" id="UP000241808"/>
    </source>
</evidence>
<dbReference type="AlphaFoldDB" id="A0A2T4ZIA3"/>
<name>A0A2T4ZIA3_9HYPH</name>
<comment type="caution">
    <text evidence="2">The sequence shown here is derived from an EMBL/GenBank/DDBJ whole genome shotgun (WGS) entry which is preliminary data.</text>
</comment>
<reference evidence="2 3" key="1">
    <citation type="submission" date="2018-04" db="EMBL/GenBank/DDBJ databases">
        <title>Genomic Encyclopedia of Archaeal and Bacterial Type Strains, Phase II (KMG-II): from individual species to whole genera.</title>
        <authorList>
            <person name="Goeker M."/>
        </authorList>
    </citation>
    <scope>NUCLEOTIDE SEQUENCE [LARGE SCALE GENOMIC DNA]</scope>
    <source>
        <strain evidence="2 3">DSM 25521</strain>
    </source>
</reference>
<dbReference type="RefSeq" id="WP_108174154.1">
    <property type="nucleotide sequence ID" value="NZ_PZZL01000001.1"/>
</dbReference>
<proteinExistence type="predicted"/>
<evidence type="ECO:0008006" key="4">
    <source>
        <dbReference type="Google" id="ProtNLM"/>
    </source>
</evidence>
<feature type="signal peptide" evidence="1">
    <location>
        <begin position="1"/>
        <end position="23"/>
    </location>
</feature>
<evidence type="ECO:0000256" key="1">
    <source>
        <dbReference type="SAM" id="SignalP"/>
    </source>
</evidence>